<accession>A0ABW2TP00</accession>
<dbReference type="InterPro" id="IPR001155">
    <property type="entry name" value="OxRdtase_FMN_N"/>
</dbReference>
<reference evidence="3" key="1">
    <citation type="journal article" date="2019" name="Int. J. Syst. Evol. Microbiol.">
        <title>The Global Catalogue of Microorganisms (GCM) 10K type strain sequencing project: providing services to taxonomists for standard genome sequencing and annotation.</title>
        <authorList>
            <consortium name="The Broad Institute Genomics Platform"/>
            <consortium name="The Broad Institute Genome Sequencing Center for Infectious Disease"/>
            <person name="Wu L."/>
            <person name="Ma J."/>
        </authorList>
    </citation>
    <scope>NUCLEOTIDE SEQUENCE [LARGE SCALE GENOMIC DNA]</scope>
    <source>
        <strain evidence="3">JCM 17695</strain>
    </source>
</reference>
<feature type="domain" description="NADH:flavin oxidoreductase/NADH oxidase N-terminal" evidence="1">
    <location>
        <begin position="18"/>
        <end position="239"/>
    </location>
</feature>
<evidence type="ECO:0000313" key="3">
    <source>
        <dbReference type="Proteomes" id="UP001596512"/>
    </source>
</evidence>
<gene>
    <name evidence="2" type="ORF">ACFQV2_12675</name>
</gene>
<dbReference type="Gene3D" id="3.20.20.70">
    <property type="entry name" value="Aldolase class I"/>
    <property type="match status" value="1"/>
</dbReference>
<dbReference type="Proteomes" id="UP001596512">
    <property type="component" value="Unassembled WGS sequence"/>
</dbReference>
<dbReference type="InterPro" id="IPR044152">
    <property type="entry name" value="YqjM-like"/>
</dbReference>
<comment type="caution">
    <text evidence="2">The sequence shown here is derived from an EMBL/GenBank/DDBJ whole genome shotgun (WGS) entry which is preliminary data.</text>
</comment>
<dbReference type="EMBL" id="JBHTEY010000004">
    <property type="protein sequence ID" value="MFC7614253.1"/>
    <property type="molecule type" value="Genomic_DNA"/>
</dbReference>
<evidence type="ECO:0000259" key="1">
    <source>
        <dbReference type="Pfam" id="PF00724"/>
    </source>
</evidence>
<organism evidence="2 3">
    <name type="scientific">Actinokineospora soli</name>
    <dbReference type="NCBI Taxonomy" id="1048753"/>
    <lineage>
        <taxon>Bacteria</taxon>
        <taxon>Bacillati</taxon>
        <taxon>Actinomycetota</taxon>
        <taxon>Actinomycetes</taxon>
        <taxon>Pseudonocardiales</taxon>
        <taxon>Pseudonocardiaceae</taxon>
        <taxon>Actinokineospora</taxon>
    </lineage>
</organism>
<keyword evidence="3" id="KW-1185">Reference proteome</keyword>
<dbReference type="Pfam" id="PF00724">
    <property type="entry name" value="Oxidored_FMN"/>
    <property type="match status" value="1"/>
</dbReference>
<evidence type="ECO:0000313" key="2">
    <source>
        <dbReference type="EMBL" id="MFC7614253.1"/>
    </source>
</evidence>
<dbReference type="SUPFAM" id="SSF51395">
    <property type="entry name" value="FMN-linked oxidoreductases"/>
    <property type="match status" value="1"/>
</dbReference>
<dbReference type="PANTHER" id="PTHR43303:SF3">
    <property type="entry name" value="BLR3436 PROTEIN"/>
    <property type="match status" value="1"/>
</dbReference>
<name>A0ABW2TP00_9PSEU</name>
<proteinExistence type="predicted"/>
<dbReference type="InterPro" id="IPR013785">
    <property type="entry name" value="Aldolase_TIM"/>
</dbReference>
<sequence>MCPEGRISPDTPLVDYPWAKLADEVRGAGGLLGVRLTHAGARGATRPSADGVDVPLPEGERWPLVAAAPIPYGPFSPVPEALTDLDGMRARFAAAARLDVDVLELDMADGYLLAGFLSPLTNRDGDRDFPLTVLDAVRSAWDGPLFVRLCVDDLARGGLTAADGVALARRLRERGADLVHVRAGHAVPESKPDYGRGHLTALSDRVRAEAGVRTLVGGYLTTPDEANTVLAAGRADLCTLTTRTREDLR</sequence>
<dbReference type="PANTHER" id="PTHR43303">
    <property type="entry name" value="NADPH DEHYDROGENASE C23G7.10C-RELATED"/>
    <property type="match status" value="1"/>
</dbReference>
<protein>
    <recommendedName>
        <fullName evidence="1">NADH:flavin oxidoreductase/NADH oxidase N-terminal domain-containing protein</fullName>
    </recommendedName>
</protein>